<dbReference type="EMBL" id="SEUK01000054">
    <property type="protein sequence ID" value="KAA1157459.1"/>
    <property type="molecule type" value="Genomic_DNA"/>
</dbReference>
<comment type="caution">
    <text evidence="2">The sequence shown here is derived from an EMBL/GenBank/DDBJ whole genome shotgun (WGS) entry which is preliminary data.</text>
</comment>
<feature type="chain" id="PRO_5044491883" description="DUF4252 domain-containing protein" evidence="1">
    <location>
        <begin position="24"/>
        <end position="167"/>
    </location>
</feature>
<reference evidence="2 3" key="1">
    <citation type="submission" date="2019-01" db="EMBL/GenBank/DDBJ databases">
        <title>Genome sequences of marine Pseudoalteromonas species.</title>
        <authorList>
            <person name="Boraston A.B."/>
            <person name="Hehemann J.-H."/>
            <person name="Vickers C.J."/>
            <person name="Salama-Alber O."/>
            <person name="Abe K."/>
            <person name="Hettle A.J."/>
        </authorList>
    </citation>
    <scope>NUCLEOTIDE SEQUENCE [LARGE SCALE GENOMIC DNA]</scope>
    <source>
        <strain evidence="2 3">PS42</strain>
    </source>
</reference>
<dbReference type="RefSeq" id="WP_149614999.1">
    <property type="nucleotide sequence ID" value="NZ_SEUK01000054.1"/>
</dbReference>
<name>A0AB73BD44_9GAMM</name>
<evidence type="ECO:0000256" key="1">
    <source>
        <dbReference type="SAM" id="SignalP"/>
    </source>
</evidence>
<accession>A0AB73BD44</accession>
<organism evidence="2 3">
    <name type="scientific">Pseudoalteromonas fuliginea</name>
    <dbReference type="NCBI Taxonomy" id="1872678"/>
    <lineage>
        <taxon>Bacteria</taxon>
        <taxon>Pseudomonadati</taxon>
        <taxon>Pseudomonadota</taxon>
        <taxon>Gammaproteobacteria</taxon>
        <taxon>Alteromonadales</taxon>
        <taxon>Pseudoalteromonadaceae</taxon>
        <taxon>Pseudoalteromonas</taxon>
    </lineage>
</organism>
<evidence type="ECO:0008006" key="4">
    <source>
        <dbReference type="Google" id="ProtNLM"/>
    </source>
</evidence>
<dbReference type="AlphaFoldDB" id="A0AB73BD44"/>
<protein>
    <recommendedName>
        <fullName evidence="4">DUF4252 domain-containing protein</fullName>
    </recommendedName>
</protein>
<keyword evidence="1" id="KW-0732">Signal</keyword>
<evidence type="ECO:0000313" key="3">
    <source>
        <dbReference type="Proteomes" id="UP000324162"/>
    </source>
</evidence>
<gene>
    <name evidence="2" type="ORF">EU508_17175</name>
</gene>
<proteinExistence type="predicted"/>
<evidence type="ECO:0000313" key="2">
    <source>
        <dbReference type="EMBL" id="KAA1157459.1"/>
    </source>
</evidence>
<sequence length="167" mass="19171">MKNSIIVQVFLFLTLIVSPLATAKCDFEKYDKPIYSKIVNTSGFDSNLNVWVLSKDRLEKSDISHSNEPYSIYESLFNAYQKDTLEGMLFYNTEVIYKYSFTGGSRRIIKAEFPESTNLDVFFIEINNNNGDYLMKTLITSSIGFDELTSLKKALINKSEDIFDVCK</sequence>
<dbReference type="Proteomes" id="UP000324162">
    <property type="component" value="Unassembled WGS sequence"/>
</dbReference>
<feature type="signal peptide" evidence="1">
    <location>
        <begin position="1"/>
        <end position="23"/>
    </location>
</feature>